<accession>A0A4P6KZU4</accession>
<sequence length="147" mass="16422">MRTPELTIYVDGTCGFCVAEVNMLKRHDRHGALAFVDLATPGFADFPPGTDLATLNARLHSVTADGRVLTGLDSMQAIYRLVGLGWVVWPLRIRPLRPLMAWCYEQFARHRYRVSSFFGMRITSTAPHCDGNVCHPGSPFTKGLRDD</sequence>
<dbReference type="PANTHER" id="PTHR34290:SF2">
    <property type="entry name" value="OS04G0668800 PROTEIN"/>
    <property type="match status" value="1"/>
</dbReference>
<proteinExistence type="predicted"/>
<reference evidence="1 2" key="1">
    <citation type="submission" date="2019-02" db="EMBL/GenBank/DDBJ databases">
        <title>Draft Genome Sequences of Six Type Strains of the Genus Massilia.</title>
        <authorList>
            <person name="Miess H."/>
            <person name="Frediansyhah A."/>
            <person name="Gross H."/>
        </authorList>
    </citation>
    <scope>NUCLEOTIDE SEQUENCE [LARGE SCALE GENOMIC DNA]</scope>
    <source>
        <strain evidence="1 2">DSM 17473</strain>
    </source>
</reference>
<dbReference type="EMBL" id="CP035913">
    <property type="protein sequence ID" value="QBE63858.1"/>
    <property type="molecule type" value="Genomic_DNA"/>
</dbReference>
<dbReference type="Pfam" id="PF04134">
    <property type="entry name" value="DCC1-like"/>
    <property type="match status" value="1"/>
</dbReference>
<dbReference type="InterPro" id="IPR007263">
    <property type="entry name" value="DCC1-like"/>
</dbReference>
<organism evidence="1 2">
    <name type="scientific">Pseudoduganella lutea</name>
    <dbReference type="NCBI Taxonomy" id="321985"/>
    <lineage>
        <taxon>Bacteria</taxon>
        <taxon>Pseudomonadati</taxon>
        <taxon>Pseudomonadota</taxon>
        <taxon>Betaproteobacteria</taxon>
        <taxon>Burkholderiales</taxon>
        <taxon>Oxalobacteraceae</taxon>
        <taxon>Telluria group</taxon>
        <taxon>Pseudoduganella</taxon>
    </lineage>
</organism>
<dbReference type="OrthoDB" id="5294764at2"/>
<keyword evidence="2" id="KW-1185">Reference proteome</keyword>
<protein>
    <submittedName>
        <fullName evidence="1">DUF393 domain-containing protein</fullName>
    </submittedName>
</protein>
<gene>
    <name evidence="1" type="ORF">EWM63_13395</name>
</gene>
<dbReference type="KEGG" id="plue:EWM63_13395"/>
<dbReference type="AlphaFoldDB" id="A0A4P6KZU4"/>
<dbReference type="GO" id="GO:0015035">
    <property type="term" value="F:protein-disulfide reductase activity"/>
    <property type="evidence" value="ECO:0007669"/>
    <property type="project" value="InterPro"/>
</dbReference>
<evidence type="ECO:0000313" key="2">
    <source>
        <dbReference type="Proteomes" id="UP000290637"/>
    </source>
</evidence>
<dbReference type="RefSeq" id="WP_130186979.1">
    <property type="nucleotide sequence ID" value="NZ_CP035913.1"/>
</dbReference>
<dbReference type="PANTHER" id="PTHR34290">
    <property type="entry name" value="SI:CH73-390P7.2"/>
    <property type="match status" value="1"/>
</dbReference>
<evidence type="ECO:0000313" key="1">
    <source>
        <dbReference type="EMBL" id="QBE63858.1"/>
    </source>
</evidence>
<dbReference type="InterPro" id="IPR044691">
    <property type="entry name" value="DCC1_Trx"/>
</dbReference>
<dbReference type="Proteomes" id="UP000290637">
    <property type="component" value="Chromosome"/>
</dbReference>
<name>A0A4P6KZU4_9BURK</name>